<dbReference type="Proteomes" id="UP001248709">
    <property type="component" value="Unassembled WGS sequence"/>
</dbReference>
<dbReference type="EMBL" id="JAUSUY010000001">
    <property type="protein sequence ID" value="MDT3424698.1"/>
    <property type="molecule type" value="Genomic_DNA"/>
</dbReference>
<keyword evidence="2" id="KW-1185">Reference proteome</keyword>
<evidence type="ECO:0000313" key="2">
    <source>
        <dbReference type="Proteomes" id="UP001248709"/>
    </source>
</evidence>
<proteinExistence type="predicted"/>
<accession>A0ABU3H1L1</accession>
<protein>
    <submittedName>
        <fullName evidence="1">Uncharacterized protein</fullName>
    </submittedName>
</protein>
<comment type="caution">
    <text evidence="1">The sequence shown here is derived from an EMBL/GenBank/DDBJ whole genome shotgun (WGS) entry which is preliminary data.</text>
</comment>
<organism evidence="1 2">
    <name type="scientific">Paenibacillus forsythiae</name>
    <dbReference type="NCBI Taxonomy" id="365616"/>
    <lineage>
        <taxon>Bacteria</taxon>
        <taxon>Bacillati</taxon>
        <taxon>Bacillota</taxon>
        <taxon>Bacilli</taxon>
        <taxon>Bacillales</taxon>
        <taxon>Paenibacillaceae</taxon>
        <taxon>Paenibacillus</taxon>
    </lineage>
</organism>
<evidence type="ECO:0000313" key="1">
    <source>
        <dbReference type="EMBL" id="MDT3424698.1"/>
    </source>
</evidence>
<gene>
    <name evidence="1" type="ORF">J2Z22_000210</name>
</gene>
<sequence>MNRQLYAWNGHTATGWSDLSSRQAAAPRILTGTLRA</sequence>
<name>A0ABU3H1L1_9BACL</name>
<reference evidence="1 2" key="1">
    <citation type="submission" date="2023-07" db="EMBL/GenBank/DDBJ databases">
        <title>Genomic Encyclopedia of Type Strains, Phase IV (KMG-IV): sequencing the most valuable type-strain genomes for metagenomic binning, comparative biology and taxonomic classification.</title>
        <authorList>
            <person name="Goeker M."/>
        </authorList>
    </citation>
    <scope>NUCLEOTIDE SEQUENCE [LARGE SCALE GENOMIC DNA]</scope>
    <source>
        <strain evidence="1 2">T98</strain>
    </source>
</reference>